<reference evidence="1" key="1">
    <citation type="submission" date="2021-01" db="EMBL/GenBank/DDBJ databases">
        <authorList>
            <consortium name="Genoscope - CEA"/>
            <person name="William W."/>
        </authorList>
    </citation>
    <scope>NUCLEOTIDE SEQUENCE</scope>
</reference>
<evidence type="ECO:0000313" key="1">
    <source>
        <dbReference type="EMBL" id="CAF2071833.1"/>
    </source>
</evidence>
<dbReference type="Proteomes" id="UP001295469">
    <property type="component" value="Chromosome C01"/>
</dbReference>
<accession>A0A816RF97</accession>
<organism evidence="1">
    <name type="scientific">Brassica napus</name>
    <name type="common">Rape</name>
    <dbReference type="NCBI Taxonomy" id="3708"/>
    <lineage>
        <taxon>Eukaryota</taxon>
        <taxon>Viridiplantae</taxon>
        <taxon>Streptophyta</taxon>
        <taxon>Embryophyta</taxon>
        <taxon>Tracheophyta</taxon>
        <taxon>Spermatophyta</taxon>
        <taxon>Magnoliopsida</taxon>
        <taxon>eudicotyledons</taxon>
        <taxon>Gunneridae</taxon>
        <taxon>Pentapetalae</taxon>
        <taxon>rosids</taxon>
        <taxon>malvids</taxon>
        <taxon>Brassicales</taxon>
        <taxon>Brassicaceae</taxon>
        <taxon>Brassiceae</taxon>
        <taxon>Brassica</taxon>
    </lineage>
</organism>
<sequence>MAVNPLRPNEFFFKPKDYWKSFQDVEEKLSQMKLDRTNDRLKVAILYFLATVIDEKSKYG</sequence>
<protein>
    <submittedName>
        <fullName evidence="1">(rape) hypothetical protein</fullName>
    </submittedName>
</protein>
<gene>
    <name evidence="1" type="ORF">DARMORV10_C01P21660.1</name>
</gene>
<dbReference type="AlphaFoldDB" id="A0A816RF97"/>
<name>A0A816RF97_BRANA</name>
<dbReference type="EMBL" id="HG994365">
    <property type="protein sequence ID" value="CAF2071833.1"/>
    <property type="molecule type" value="Genomic_DNA"/>
</dbReference>
<feature type="non-terminal residue" evidence="1">
    <location>
        <position position="1"/>
    </location>
</feature>
<proteinExistence type="predicted"/>